<dbReference type="Proteomes" id="UP000449906">
    <property type="component" value="Unassembled WGS sequence"/>
</dbReference>
<proteinExistence type="predicted"/>
<dbReference type="Pfam" id="PF05133">
    <property type="entry name" value="SPP1_portal"/>
    <property type="match status" value="1"/>
</dbReference>
<sequence length="464" mass="51655">MPLSQNAVRELVRDSLWEQWTDEKKKLDKIDKWYRWQHEDPRLPRGATQELKTLIELSKTPWLGLVVSTIAQTLYVDGYRSPEQAQNSGAWRTWNANDFDQRQTAVHRAALAYGYSYVLVTPGQDANGARSVMRGVSPRKMLAVYAEPESDDWPMFAMQVTPQRAGWMVRLYEEGVVHFLSVDGAGTPTYLEWREHGSDVCPVVRYTNDLDLDGRAPGEVEPLIPLAGRVDKTAYDRMLTQHFNSWKVRTVAGLAEFADNEEEANRKKLKLRQDDVLVAEDHDTKFGTLDETPLDGFISAYWADVDTLAGIAQVPATALNGGKVANLSADAIAELRAGLTQKAFERQVSFGKSHAQALRLAAALEGDTAAANDVMARVTWQDMQVRSMTQAADALGKYATMLGVPPEALWSRIPGVTKSDVDEWQSIAQRSAARERLAAVAEAAAQARRNPQVADLMRRRGNAD</sequence>
<gene>
    <name evidence="1" type="ORF">F9L07_19625</name>
</gene>
<evidence type="ECO:0000313" key="2">
    <source>
        <dbReference type="Proteomes" id="UP000449906"/>
    </source>
</evidence>
<name>A0A7J5DVA4_NOCSI</name>
<organism evidence="1 2">
    <name type="scientific">Nocardioides simplex</name>
    <name type="common">Arthrobacter simplex</name>
    <dbReference type="NCBI Taxonomy" id="2045"/>
    <lineage>
        <taxon>Bacteria</taxon>
        <taxon>Bacillati</taxon>
        <taxon>Actinomycetota</taxon>
        <taxon>Actinomycetes</taxon>
        <taxon>Propionibacteriales</taxon>
        <taxon>Nocardioidaceae</taxon>
        <taxon>Pimelobacter</taxon>
    </lineage>
</organism>
<reference evidence="1 2" key="1">
    <citation type="submission" date="2019-09" db="EMBL/GenBank/DDBJ databases">
        <title>Pimelobacter sp. isolated from Paulinella.</title>
        <authorList>
            <person name="Jeong S.E."/>
        </authorList>
    </citation>
    <scope>NUCLEOTIDE SEQUENCE [LARGE SCALE GENOMIC DNA]</scope>
    <source>
        <strain evidence="1 2">Pch-N</strain>
    </source>
</reference>
<accession>A0A7J5DVA4</accession>
<dbReference type="AlphaFoldDB" id="A0A7J5DVA4"/>
<dbReference type="InterPro" id="IPR021145">
    <property type="entry name" value="Portal_protein_SPP1_Gp6-like"/>
</dbReference>
<dbReference type="RefSeq" id="WP_151581458.1">
    <property type="nucleotide sequence ID" value="NZ_WBVM01000002.1"/>
</dbReference>
<comment type="caution">
    <text evidence="1">The sequence shown here is derived from an EMBL/GenBank/DDBJ whole genome shotgun (WGS) entry which is preliminary data.</text>
</comment>
<evidence type="ECO:0000313" key="1">
    <source>
        <dbReference type="EMBL" id="KAB2809253.1"/>
    </source>
</evidence>
<protein>
    <submittedName>
        <fullName evidence="1">Phage portal protein</fullName>
    </submittedName>
</protein>
<dbReference type="EMBL" id="WBVM01000002">
    <property type="protein sequence ID" value="KAB2809253.1"/>
    <property type="molecule type" value="Genomic_DNA"/>
</dbReference>